<evidence type="ECO:0000256" key="1">
    <source>
        <dbReference type="ARBA" id="ARBA00004123"/>
    </source>
</evidence>
<evidence type="ECO:0000256" key="3">
    <source>
        <dbReference type="ARBA" id="ARBA00019622"/>
    </source>
</evidence>
<proteinExistence type="inferred from homology"/>
<feature type="region of interest" description="Disordered" evidence="8">
    <location>
        <begin position="1454"/>
        <end position="1494"/>
    </location>
</feature>
<evidence type="ECO:0000256" key="8">
    <source>
        <dbReference type="SAM" id="MobiDB-lite"/>
    </source>
</evidence>
<keyword evidence="4" id="KW-0805">Transcription regulation</keyword>
<dbReference type="EMBL" id="JH711576">
    <property type="protein sequence ID" value="EIW82639.1"/>
    <property type="molecule type" value="Genomic_DNA"/>
</dbReference>
<feature type="compositionally biased region" description="Low complexity" evidence="8">
    <location>
        <begin position="1628"/>
        <end position="1645"/>
    </location>
</feature>
<comment type="caution">
    <text evidence="10">The sequence shown here is derived from an EMBL/GenBank/DDBJ whole genome shotgun (WGS) entry which is preliminary data.</text>
</comment>
<dbReference type="RefSeq" id="XP_007766652.1">
    <property type="nucleotide sequence ID" value="XM_007768462.1"/>
</dbReference>
<evidence type="ECO:0000313" key="11">
    <source>
        <dbReference type="Proteomes" id="UP000053558"/>
    </source>
</evidence>
<dbReference type="SMART" id="SM01281">
    <property type="entry name" value="Med12"/>
    <property type="match status" value="1"/>
</dbReference>
<sequence length="1716" mass="188525">MTTPTKRESDALSIYKSHPPLWVPKAHKEAELEYIGFHPPVPNQDEDILSEGHVKNGFVLGPAVQSEYAGVGEALSSGENKQTAFDDVVLHGLESLMSEILARRAESVPSIPAPTFKIPSRVTLNDAKREAWFADLANPDVPLYKLGKSVPHGAKGHDLLEQLYSNNVAIPRAVWFLRVFGANETAGLRNKPDYNPTQYSVDWANVVTTYVKKQLAEIALPSAPRVGLNIKQTFKGVLSDPESKERWLSRFTYCLKLLRPFYTEGLVDHRTLLVWLVNQLQSCNLAQAGFVTHLADEFVDGLAACRPLARGVVEACVNKLAEIQLLSGEGQVITLRGLLKTLMQRICLSLPDAFVSPTLWVAHSALLINTLEETVGDEVLQSDPRQDGIGQILLEHSADIKRRNEAMLFRNLPPRVLARLGSMVVDIQTLNSITYATNLTSISFFSRASSPSATTPTTSFAESASTSSFADKLDTLLTWAVTPLQYGAHRPYVAVSLLRNWDNRVGRRRAYGSGPSEMSLHDHLFDWLDNSDVAKAPDNLSAVAILYGKLVKYNLFEYNLYVQRLVARGEDGLSISQDRKGADDPYISHHRNFLRWIPLHDEDASLVNQRKFILYGSRARETSEDTAERRMRQEFRAALPLFFGGDHDPDWAFTNQIHQHCETILTAPRFEVVWTITRWFVPLVRKFLGRSVGVDPGRLQRTYTSAVELLHAARCYGSLLTFNLMLLPCATTVELLTAVTGVFHRFAVIWTSSDSTGKITAALYSAHLVWRTKGVQARALLALMVEMDNGRHLDVAERSQVTHDIASYTHALKPESDNPPPIPAALPEILLLSEDPGLDAPSLLANSLWYRYRTTPDWAWTVWDNAVATFRQIPNMVTDTEGRRSCALRYAEFLLHVDKHLPSGIDDQVLQWFEGSGRNEILALSSDVWEILIVVVLHMCSHGALAATSILQGLVYPTWKAAAETSSSDRADALYVQISAANRLFDLLVLRDHWGDESEPANLLELHRIHTRRQDIYREAHFTLLVGSIPTLVLVEHNDFLPGDLKDAITELRLKACQRNHFLQACYRNLDVVRRGFEDQLSVGIAETMCEPLVNAMRFILTESTEESSDVNSFLSNGVSSDLSPWRLAATAIQIQFGLRQLGRALAHDSTRQTAGASLDRMTSTLFRHSMASEEACFIAEMARDVDGPVAMKFINNGFKCLAEIFDSTTGGVENLLDCVDRAGEVVRIFSLISERLREEPVKLSQMDFDLSAQEKLVEIITRHLTAVEASLDAMHSRNQGDNDNEIDAISRLSHVSIFLARLLQLQLVFPCVWTPKFRKTASNLPEVLFRLALHHVTSPTLNIVAYSLLLDTLFYVTDDLSFTTISGPGPTNTPTPSGGDPFRNYPAPRTISPALVPAQLREQLLTLFPPGRGTSVTKNLAHGHRSHAQGRDGENEEYVFGAPVIDRPWEWTENLGEPPSEAAVGSGGGSGGKAGAGARPGGAESGQGQGPAQIRNGASLSLELFGARLTGDIVLTPPGSGQGDAADADVDGGREYRDEDLRTEANIRTFVDGRGSESIFTRDWRESRVLAPNLLPGSASDRRGSAEEELGTMPLFNASMLGGGMPSPLSGGYGSAVGGGAVGSGTVGSRRGSPSSVQSRSVASLRGSPSGIRSSASGMNMSPSGSVGARRTSQKRKMDVVLEEDGESDSDIEMLDGPLPSAGTSTSSQTRMKKR</sequence>
<feature type="region of interest" description="Disordered" evidence="8">
    <location>
        <begin position="1416"/>
        <end position="1436"/>
    </location>
</feature>
<evidence type="ECO:0000259" key="9">
    <source>
        <dbReference type="SMART" id="SM01281"/>
    </source>
</evidence>
<evidence type="ECO:0000256" key="4">
    <source>
        <dbReference type="ARBA" id="ARBA00023015"/>
    </source>
</evidence>
<dbReference type="GO" id="GO:0016592">
    <property type="term" value="C:mediator complex"/>
    <property type="evidence" value="ECO:0007669"/>
    <property type="project" value="InterPro"/>
</dbReference>
<dbReference type="KEGG" id="cput:CONPUDRAFT_100947"/>
<name>A0A5M3MU41_CONPW</name>
<dbReference type="OrthoDB" id="20828at2759"/>
<keyword evidence="6" id="KW-0539">Nucleus</keyword>
<feature type="compositionally biased region" description="Polar residues" evidence="8">
    <location>
        <begin position="1703"/>
        <end position="1716"/>
    </location>
</feature>
<keyword evidence="11" id="KW-1185">Reference proteome</keyword>
<protein>
    <recommendedName>
        <fullName evidence="3">Mediator of RNA polymerase II transcription subunit 12</fullName>
    </recommendedName>
    <alternativeName>
        <fullName evidence="7">Mediator complex subunit 12</fullName>
    </alternativeName>
</protein>
<dbReference type="GO" id="GO:0006357">
    <property type="term" value="P:regulation of transcription by RNA polymerase II"/>
    <property type="evidence" value="ECO:0007669"/>
    <property type="project" value="InterPro"/>
</dbReference>
<dbReference type="InterPro" id="IPR019035">
    <property type="entry name" value="Mediator_Med12"/>
</dbReference>
<accession>A0A5M3MU41</accession>
<evidence type="ECO:0000256" key="7">
    <source>
        <dbReference type="ARBA" id="ARBA00032010"/>
    </source>
</evidence>
<dbReference type="OMA" id="RPWEWTE"/>
<feature type="region of interest" description="Disordered" evidence="8">
    <location>
        <begin position="1625"/>
        <end position="1716"/>
    </location>
</feature>
<reference evidence="11" key="1">
    <citation type="journal article" date="2012" name="Science">
        <title>The Paleozoic origin of enzymatic lignin decomposition reconstructed from 31 fungal genomes.</title>
        <authorList>
            <person name="Floudas D."/>
            <person name="Binder M."/>
            <person name="Riley R."/>
            <person name="Barry K."/>
            <person name="Blanchette R.A."/>
            <person name="Henrissat B."/>
            <person name="Martinez A.T."/>
            <person name="Otillar R."/>
            <person name="Spatafora J.W."/>
            <person name="Yadav J.S."/>
            <person name="Aerts A."/>
            <person name="Benoit I."/>
            <person name="Boyd A."/>
            <person name="Carlson A."/>
            <person name="Copeland A."/>
            <person name="Coutinho P.M."/>
            <person name="de Vries R.P."/>
            <person name="Ferreira P."/>
            <person name="Findley K."/>
            <person name="Foster B."/>
            <person name="Gaskell J."/>
            <person name="Glotzer D."/>
            <person name="Gorecki P."/>
            <person name="Heitman J."/>
            <person name="Hesse C."/>
            <person name="Hori C."/>
            <person name="Igarashi K."/>
            <person name="Jurgens J.A."/>
            <person name="Kallen N."/>
            <person name="Kersten P."/>
            <person name="Kohler A."/>
            <person name="Kuees U."/>
            <person name="Kumar T.K.A."/>
            <person name="Kuo A."/>
            <person name="LaButti K."/>
            <person name="Larrondo L.F."/>
            <person name="Lindquist E."/>
            <person name="Ling A."/>
            <person name="Lombard V."/>
            <person name="Lucas S."/>
            <person name="Lundell T."/>
            <person name="Martin R."/>
            <person name="McLaughlin D.J."/>
            <person name="Morgenstern I."/>
            <person name="Morin E."/>
            <person name="Murat C."/>
            <person name="Nagy L.G."/>
            <person name="Nolan M."/>
            <person name="Ohm R.A."/>
            <person name="Patyshakuliyeva A."/>
            <person name="Rokas A."/>
            <person name="Ruiz-Duenas F.J."/>
            <person name="Sabat G."/>
            <person name="Salamov A."/>
            <person name="Samejima M."/>
            <person name="Schmutz J."/>
            <person name="Slot J.C."/>
            <person name="St John F."/>
            <person name="Stenlid J."/>
            <person name="Sun H."/>
            <person name="Sun S."/>
            <person name="Syed K."/>
            <person name="Tsang A."/>
            <person name="Wiebenga A."/>
            <person name="Young D."/>
            <person name="Pisabarro A."/>
            <person name="Eastwood D.C."/>
            <person name="Martin F."/>
            <person name="Cullen D."/>
            <person name="Grigoriev I.V."/>
            <person name="Hibbett D.S."/>
        </authorList>
    </citation>
    <scope>NUCLEOTIDE SEQUENCE [LARGE SCALE GENOMIC DNA]</scope>
    <source>
        <strain evidence="11">RWD-64-598 SS2</strain>
    </source>
</reference>
<comment type="subcellular location">
    <subcellularLocation>
        <location evidence="1">Nucleus</location>
    </subcellularLocation>
</comment>
<feature type="compositionally biased region" description="Gly residues" evidence="8">
    <location>
        <begin position="1466"/>
        <end position="1490"/>
    </location>
</feature>
<feature type="compositionally biased region" description="Acidic residues" evidence="8">
    <location>
        <begin position="1682"/>
        <end position="1695"/>
    </location>
</feature>
<evidence type="ECO:0000256" key="5">
    <source>
        <dbReference type="ARBA" id="ARBA00023163"/>
    </source>
</evidence>
<evidence type="ECO:0000313" key="10">
    <source>
        <dbReference type="EMBL" id="EIW82639.1"/>
    </source>
</evidence>
<dbReference type="PANTHER" id="PTHR46567">
    <property type="entry name" value="MEDIATOR OF RNA POLYMERASE II TRANSCRIPTION SUBUNIT 12"/>
    <property type="match status" value="1"/>
</dbReference>
<feature type="domain" description="Mediator complex subunit Med12" evidence="9">
    <location>
        <begin position="115"/>
        <end position="178"/>
    </location>
</feature>
<feature type="compositionally biased region" description="Polar residues" evidence="8">
    <location>
        <begin position="1652"/>
        <end position="1666"/>
    </location>
</feature>
<organism evidence="10 11">
    <name type="scientific">Coniophora puteana (strain RWD-64-598)</name>
    <name type="common">Brown rot fungus</name>
    <dbReference type="NCBI Taxonomy" id="741705"/>
    <lineage>
        <taxon>Eukaryota</taxon>
        <taxon>Fungi</taxon>
        <taxon>Dikarya</taxon>
        <taxon>Basidiomycota</taxon>
        <taxon>Agaricomycotina</taxon>
        <taxon>Agaricomycetes</taxon>
        <taxon>Agaricomycetidae</taxon>
        <taxon>Boletales</taxon>
        <taxon>Coniophorineae</taxon>
        <taxon>Coniophoraceae</taxon>
        <taxon>Coniophora</taxon>
    </lineage>
</organism>
<evidence type="ECO:0000256" key="2">
    <source>
        <dbReference type="ARBA" id="ARBA00010289"/>
    </source>
</evidence>
<dbReference type="GeneID" id="19198264"/>
<keyword evidence="5" id="KW-0804">Transcription</keyword>
<comment type="similarity">
    <text evidence="2">Belongs to the Mediator complex subunit 12 family.</text>
</comment>
<dbReference type="Proteomes" id="UP000053558">
    <property type="component" value="Unassembled WGS sequence"/>
</dbReference>
<evidence type="ECO:0000256" key="6">
    <source>
        <dbReference type="ARBA" id="ARBA00023242"/>
    </source>
</evidence>
<dbReference type="GO" id="GO:0003712">
    <property type="term" value="F:transcription coregulator activity"/>
    <property type="evidence" value="ECO:0007669"/>
    <property type="project" value="InterPro"/>
</dbReference>
<dbReference type="Pfam" id="PF09497">
    <property type="entry name" value="Med12"/>
    <property type="match status" value="1"/>
</dbReference>
<dbReference type="PANTHER" id="PTHR46567:SF1">
    <property type="entry name" value="MEDIATOR OF RNA POLYMERASE II TRANSCRIPTION SUBUNIT 12"/>
    <property type="match status" value="1"/>
</dbReference>
<gene>
    <name evidence="10" type="ORF">CONPUDRAFT_100947</name>
</gene>